<accession>A0A1H8WD95</accession>
<dbReference type="OrthoDB" id="952847at2"/>
<dbReference type="Proteomes" id="UP000198893">
    <property type="component" value="Unassembled WGS sequence"/>
</dbReference>
<sequence length="207" mass="22388">MFNSNRPSLEELPSSTQLLKSTAIAAVSAVAILVTVVLPAEYGIDPTGVGGAIGLAEMGEIKTQLAEEAETDRQMMEAEGDQSSLLNDIFGLFVGAAHAQEAEAWRDEITFTLEPGASAEWKLVMNEGQTAEYRMLVEGGRVNFDLHGHGGRQSVTYEKGRGSDGAESEILAKFSGEHGWFWRNRDDSAVTVTVQVRGEYAEFKDAS</sequence>
<evidence type="ECO:0000313" key="1">
    <source>
        <dbReference type="EMBL" id="SEP25620.1"/>
    </source>
</evidence>
<keyword evidence="2" id="KW-1185">Reference proteome</keyword>
<reference evidence="1 2" key="1">
    <citation type="submission" date="2016-10" db="EMBL/GenBank/DDBJ databases">
        <authorList>
            <person name="de Groot N.N."/>
        </authorList>
    </citation>
    <scope>NUCLEOTIDE SEQUENCE [LARGE SCALE GENOMIC DNA]</scope>
    <source>
        <strain evidence="1 2">DSM 27842</strain>
    </source>
</reference>
<dbReference type="RefSeq" id="WP_093120811.1">
    <property type="nucleotide sequence ID" value="NZ_FODS01000056.1"/>
</dbReference>
<dbReference type="AlphaFoldDB" id="A0A1H8WD95"/>
<protein>
    <recommendedName>
        <fullName evidence="3">Transmembrane anchor protein</fullName>
    </recommendedName>
</protein>
<dbReference type="STRING" id="569882.SAMN04490248_1568"/>
<dbReference type="EMBL" id="FODS01000056">
    <property type="protein sequence ID" value="SEP25620.1"/>
    <property type="molecule type" value="Genomic_DNA"/>
</dbReference>
<organism evidence="1 2">
    <name type="scientific">Salinihabitans flavidus</name>
    <dbReference type="NCBI Taxonomy" id="569882"/>
    <lineage>
        <taxon>Bacteria</taxon>
        <taxon>Pseudomonadati</taxon>
        <taxon>Pseudomonadota</taxon>
        <taxon>Alphaproteobacteria</taxon>
        <taxon>Rhodobacterales</taxon>
        <taxon>Roseobacteraceae</taxon>
        <taxon>Salinihabitans</taxon>
    </lineage>
</organism>
<evidence type="ECO:0008006" key="3">
    <source>
        <dbReference type="Google" id="ProtNLM"/>
    </source>
</evidence>
<proteinExistence type="predicted"/>
<evidence type="ECO:0000313" key="2">
    <source>
        <dbReference type="Proteomes" id="UP000198893"/>
    </source>
</evidence>
<gene>
    <name evidence="1" type="ORF">SAMN04490248_1568</name>
</gene>
<name>A0A1H8WD95_9RHOB</name>